<gene>
    <name evidence="1" type="ORF">S01H1_05833</name>
</gene>
<dbReference type="AlphaFoldDB" id="X0S634"/>
<name>X0S634_9ZZZZ</name>
<reference evidence="1" key="1">
    <citation type="journal article" date="2014" name="Front. Microbiol.">
        <title>High frequency of phylogenetically diverse reductive dehalogenase-homologous genes in deep subseafloor sedimentary metagenomes.</title>
        <authorList>
            <person name="Kawai M."/>
            <person name="Futagami T."/>
            <person name="Toyoda A."/>
            <person name="Takaki Y."/>
            <person name="Nishi S."/>
            <person name="Hori S."/>
            <person name="Arai W."/>
            <person name="Tsubouchi T."/>
            <person name="Morono Y."/>
            <person name="Uchiyama I."/>
            <person name="Ito T."/>
            <person name="Fujiyama A."/>
            <person name="Inagaki F."/>
            <person name="Takami H."/>
        </authorList>
    </citation>
    <scope>NUCLEOTIDE SEQUENCE</scope>
    <source>
        <strain evidence="1">Expedition CK06-06</strain>
    </source>
</reference>
<evidence type="ECO:0000313" key="1">
    <source>
        <dbReference type="EMBL" id="GAF76503.1"/>
    </source>
</evidence>
<sequence>PYYWEKKHYRDRPYPVTAELFEPTVPFAWLLNPTVGELIKPQRLMHPEYFGAAQPEEYGGRGMVTGVAGELGMGQLEPEAMLPRISPTDTNWRVTQGLYSTAEMMGLRGFMWNTLVEQLTGRPDFLPEGPVVQSARRATGFEREYWELNIGDPFMMTEFFRRILPHRRRQIEEYNPIKNMMPEWMPGPEHYTDFRHGDPYIKAEMGEARLPGAGYESLHRLHSGVPGTYDAVDRFLILSDIAPYSDEYQHYKALARQMTTKDKYWNEVVKRHVGQRAATQKEFEFLELEPPEEVTGPLRGFSTAYRRLIAATTNAAAVGEIIPFAPISKFFPYKTAVGTYKDYRIYGDMFTSWGHPGRDFVAPWLRKLRGRTEDLFGSEYIPGEEEQRRSFEDYFDRLKYIKYGNLSTLAEEQENKTLARKFKSVSKKTMTGLNVYGPWTSIYTAMPKRERSFFDAFVHARRQDREEILDMVPEPMQKLYKAQWNI</sequence>
<comment type="caution">
    <text evidence="1">The sequence shown here is derived from an EMBL/GenBank/DDBJ whole genome shotgun (WGS) entry which is preliminary data.</text>
</comment>
<protein>
    <submittedName>
        <fullName evidence="1">Uncharacterized protein</fullName>
    </submittedName>
</protein>
<proteinExistence type="predicted"/>
<feature type="non-terminal residue" evidence="1">
    <location>
        <position position="486"/>
    </location>
</feature>
<accession>X0S634</accession>
<feature type="non-terminal residue" evidence="1">
    <location>
        <position position="1"/>
    </location>
</feature>
<dbReference type="EMBL" id="BARS01003031">
    <property type="protein sequence ID" value="GAF76503.1"/>
    <property type="molecule type" value="Genomic_DNA"/>
</dbReference>
<organism evidence="1">
    <name type="scientific">marine sediment metagenome</name>
    <dbReference type="NCBI Taxonomy" id="412755"/>
    <lineage>
        <taxon>unclassified sequences</taxon>
        <taxon>metagenomes</taxon>
        <taxon>ecological metagenomes</taxon>
    </lineage>
</organism>